<dbReference type="RefSeq" id="WP_094985072.1">
    <property type="nucleotide sequence ID" value="NZ_NHNI01000001.1"/>
</dbReference>
<keyword evidence="3" id="KW-1185">Reference proteome</keyword>
<proteinExistence type="predicted"/>
<feature type="transmembrane region" description="Helical" evidence="1">
    <location>
        <begin position="46"/>
        <end position="67"/>
    </location>
</feature>
<evidence type="ECO:0000256" key="1">
    <source>
        <dbReference type="SAM" id="Phobius"/>
    </source>
</evidence>
<name>A0A266QCU5_9GAMM</name>
<protein>
    <submittedName>
        <fullName evidence="2">Uncharacterized protein</fullName>
    </submittedName>
</protein>
<evidence type="ECO:0000313" key="3">
    <source>
        <dbReference type="Proteomes" id="UP000216101"/>
    </source>
</evidence>
<comment type="caution">
    <text evidence="2">The sequence shown here is derived from an EMBL/GenBank/DDBJ whole genome shotgun (WGS) entry which is preliminary data.</text>
</comment>
<feature type="transmembrane region" description="Helical" evidence="1">
    <location>
        <begin position="73"/>
        <end position="89"/>
    </location>
</feature>
<keyword evidence="1" id="KW-0472">Membrane</keyword>
<dbReference type="Proteomes" id="UP000216101">
    <property type="component" value="Unassembled WGS sequence"/>
</dbReference>
<dbReference type="AlphaFoldDB" id="A0A266QCU5"/>
<keyword evidence="1" id="KW-1133">Transmembrane helix</keyword>
<evidence type="ECO:0000313" key="2">
    <source>
        <dbReference type="EMBL" id="OZY87724.1"/>
    </source>
</evidence>
<accession>A0A266QCU5</accession>
<dbReference type="EMBL" id="NHNI01000001">
    <property type="protein sequence ID" value="OZY87724.1"/>
    <property type="molecule type" value="Genomic_DNA"/>
</dbReference>
<keyword evidence="1" id="KW-0812">Transmembrane</keyword>
<sequence>MNPKRLVKHFPEIAALPEAEQRTLLDKAYKDVFSTENKMRNWRSNLISAAIMTCLCIAFVLVLRPLLGMSQQTSALLLMLVALPVYFFIQQRRFIQQLRTSLQKFLP</sequence>
<gene>
    <name evidence="2" type="ORF">CBP51_12425</name>
</gene>
<reference evidence="3" key="1">
    <citation type="submission" date="2017-05" db="EMBL/GenBank/DDBJ databases">
        <authorList>
            <person name="Barney B.M."/>
        </authorList>
    </citation>
    <scope>NUCLEOTIDE SEQUENCE [LARGE SCALE GENOMIC DNA]</scope>
    <source>
        <strain evidence="3">PSBB022</strain>
    </source>
</reference>
<organism evidence="2 3">
    <name type="scientific">Cellvibrio mixtus</name>
    <dbReference type="NCBI Taxonomy" id="39650"/>
    <lineage>
        <taxon>Bacteria</taxon>
        <taxon>Pseudomonadati</taxon>
        <taxon>Pseudomonadota</taxon>
        <taxon>Gammaproteobacteria</taxon>
        <taxon>Cellvibrionales</taxon>
        <taxon>Cellvibrionaceae</taxon>
        <taxon>Cellvibrio</taxon>
    </lineage>
</organism>